<dbReference type="HOGENOM" id="CLU_1003689_0_0_11"/>
<accession>A0A077HHH9</accession>
<sequence length="277" mass="30861">MEELEEILRLASEHGPLPDSVYALPLPAIRNLGSTLRDDEKLQVGHGRVTDWSTKPTYTTSAREYVLDQLGKPQFKHVTYSGLVRSTNVSNGTFNFVDAASRVSATATYDHGFELDIDGQNEQTWAWVEVKGQVEFTNKSKSHVFISVDSIHTDQLTTEYNRLQDRLKEIGELQPGWLDGEEGDGFTQGQLENAHAVVKAAVNAGKLPKTVAPSVDGAIVFSWVSDNQHFSVEVEPEGGFYFHKSNTISMNAIDQEVETLSKHPSDLITEWVERIVE</sequence>
<name>A0A077HHH9_9CORY</name>
<gene>
    <name evidence="1" type="ORF">CUREI_03545</name>
</gene>
<keyword evidence="2" id="KW-1185">Reference proteome</keyword>
<dbReference type="KEGG" id="cuv:CUREI_03545"/>
<dbReference type="EMBL" id="CP009215">
    <property type="protein sequence ID" value="AIL96488.1"/>
    <property type="molecule type" value="Genomic_DNA"/>
</dbReference>
<proteinExistence type="predicted"/>
<dbReference type="AlphaFoldDB" id="A0A077HHH9"/>
<dbReference type="Proteomes" id="UP000028939">
    <property type="component" value="Chromosome"/>
</dbReference>
<reference evidence="1 2" key="1">
    <citation type="submission" date="2014-08" db="EMBL/GenBank/DDBJ databases">
        <title>Complete genome sequence of Corynebacterium ureicelerivorans DSM 45051, a lipophilic and urea-splitting isolate from a blood culture of a septicaemia patient.</title>
        <authorList>
            <person name="Tippelt A."/>
            <person name="Albersmeier A."/>
            <person name="Brinkrolf K."/>
            <person name="Ruckert C."/>
            <person name="Tauch A."/>
        </authorList>
    </citation>
    <scope>NUCLEOTIDE SEQUENCE [LARGE SCALE GENOMIC DNA]</scope>
    <source>
        <strain evidence="1 2">IMMIB RIV-2301</strain>
    </source>
</reference>
<dbReference type="STRING" id="401472.CUREI_03545"/>
<organism evidence="1 2">
    <name type="scientific">Corynebacterium ureicelerivorans</name>
    <dbReference type="NCBI Taxonomy" id="401472"/>
    <lineage>
        <taxon>Bacteria</taxon>
        <taxon>Bacillati</taxon>
        <taxon>Actinomycetota</taxon>
        <taxon>Actinomycetes</taxon>
        <taxon>Mycobacteriales</taxon>
        <taxon>Corynebacteriaceae</taxon>
        <taxon>Corynebacterium</taxon>
    </lineage>
</organism>
<protein>
    <submittedName>
        <fullName evidence="1">Uncharacterized protein</fullName>
    </submittedName>
</protein>
<evidence type="ECO:0000313" key="2">
    <source>
        <dbReference type="Proteomes" id="UP000028939"/>
    </source>
</evidence>
<evidence type="ECO:0000313" key="1">
    <source>
        <dbReference type="EMBL" id="AIL96488.1"/>
    </source>
</evidence>